<protein>
    <recommendedName>
        <fullName evidence="2">2-amino-4-hydroxy-6-hydroxymethyldihydropteridine diphosphokinase</fullName>
        <ecNumber evidence="2">2.7.6.3</ecNumber>
    </recommendedName>
</protein>
<dbReference type="PANTHER" id="PTHR43071:SF2">
    <property type="entry name" value="2-AMINO-4-HYDROXY-6-HYDROXYMETHYLDIHYDROPTERIDINE PYROPHOSPHOKINASE"/>
    <property type="match status" value="1"/>
</dbReference>
<dbReference type="GO" id="GO:0003848">
    <property type="term" value="F:2-amino-4-hydroxy-6-hydroxymethyldihydropteridine diphosphokinase activity"/>
    <property type="evidence" value="ECO:0007669"/>
    <property type="project" value="UniProtKB-EC"/>
</dbReference>
<dbReference type="NCBIfam" id="TIGR01498">
    <property type="entry name" value="folK"/>
    <property type="match status" value="1"/>
</dbReference>
<comment type="caution">
    <text evidence="9">The sequence shown here is derived from an EMBL/GenBank/DDBJ whole genome shotgun (WGS) entry which is preliminary data.</text>
</comment>
<dbReference type="RefSeq" id="WP_016766985.1">
    <property type="nucleotide sequence ID" value="NZ_AP025481.1"/>
</dbReference>
<reference evidence="9" key="1">
    <citation type="submission" date="2016-07" db="EMBL/GenBank/DDBJ databases">
        <authorList>
            <person name="Kauffman K."/>
            <person name="Arevalo P."/>
            <person name="Polz M.F."/>
        </authorList>
    </citation>
    <scope>NUCLEOTIDE SEQUENCE</scope>
    <source>
        <strain evidence="9">10N.222.46.E12</strain>
    </source>
</reference>
<keyword evidence="6" id="KW-0067">ATP-binding</keyword>
<evidence type="ECO:0000256" key="2">
    <source>
        <dbReference type="ARBA" id="ARBA00013253"/>
    </source>
</evidence>
<evidence type="ECO:0000256" key="6">
    <source>
        <dbReference type="ARBA" id="ARBA00022840"/>
    </source>
</evidence>
<organism evidence="9">
    <name type="scientific">Vibrio cyclitrophicus</name>
    <dbReference type="NCBI Taxonomy" id="47951"/>
    <lineage>
        <taxon>Bacteria</taxon>
        <taxon>Pseudomonadati</taxon>
        <taxon>Pseudomonadota</taxon>
        <taxon>Gammaproteobacteria</taxon>
        <taxon>Vibrionales</taxon>
        <taxon>Vibrionaceae</taxon>
        <taxon>Vibrio</taxon>
    </lineage>
</organism>
<dbReference type="InterPro" id="IPR000550">
    <property type="entry name" value="Hppk"/>
</dbReference>
<proteinExistence type="predicted"/>
<accession>A0A7Z1MFD0</accession>
<evidence type="ECO:0000259" key="8">
    <source>
        <dbReference type="Pfam" id="PF01288"/>
    </source>
</evidence>
<keyword evidence="7" id="KW-0289">Folate biosynthesis</keyword>
<feature type="domain" description="7,8-dihydro-6-hydroxymethylpterin-pyrophosphokinase" evidence="8">
    <location>
        <begin position="5"/>
        <end position="129"/>
    </location>
</feature>
<evidence type="ECO:0000256" key="5">
    <source>
        <dbReference type="ARBA" id="ARBA00022777"/>
    </source>
</evidence>
<dbReference type="InterPro" id="IPR035907">
    <property type="entry name" value="Hppk_sf"/>
</dbReference>
<evidence type="ECO:0000313" key="9">
    <source>
        <dbReference type="EMBL" id="PMP24385.1"/>
    </source>
</evidence>
<dbReference type="Gene3D" id="3.30.70.560">
    <property type="entry name" value="7,8-Dihydro-6-hydroxymethylpterin-pyrophosphokinase HPPK"/>
    <property type="match status" value="1"/>
</dbReference>
<dbReference type="GO" id="GO:0046654">
    <property type="term" value="P:tetrahydrofolate biosynthetic process"/>
    <property type="evidence" value="ECO:0007669"/>
    <property type="project" value="UniProtKB-UniPathway"/>
</dbReference>
<keyword evidence="5 9" id="KW-0418">Kinase</keyword>
<dbReference type="EC" id="2.7.6.3" evidence="2"/>
<dbReference type="SUPFAM" id="SSF55083">
    <property type="entry name" value="6-hydroxymethyl-7,8-dihydropterin pyrophosphokinase, HPPK"/>
    <property type="match status" value="1"/>
</dbReference>
<comment type="pathway">
    <text evidence="1">Cofactor biosynthesis; tetrahydrofolate biosynthesis; 2-amino-4-hydroxy-6-hydroxymethyl-7,8-dihydropteridine diphosphate from 7,8-dihydroneopterin triphosphate: step 4/4.</text>
</comment>
<sequence>MATVYVSIGSNINREHHITESLKALSHLFAPLHISNFYDCEPVGFEGDNFLNLVVGFECDFSVAELVKVLHQIEIENDRKRQTKAYASRTMDIDILLYGNQVGMIDGVELPRGEITEYAFVLRPLVDIAAQTLHPTLDISFQQIWKNFDQLSQKTKPIPFDLSFIKPLQRLQNE</sequence>
<keyword evidence="3" id="KW-0808">Transferase</keyword>
<evidence type="ECO:0000256" key="3">
    <source>
        <dbReference type="ARBA" id="ARBA00022679"/>
    </source>
</evidence>
<dbReference type="GO" id="GO:0005524">
    <property type="term" value="F:ATP binding"/>
    <property type="evidence" value="ECO:0007669"/>
    <property type="project" value="UniProtKB-KW"/>
</dbReference>
<dbReference type="UniPathway" id="UPA00077">
    <property type="reaction ID" value="UER00155"/>
</dbReference>
<dbReference type="CDD" id="cd00483">
    <property type="entry name" value="HPPK"/>
    <property type="match status" value="1"/>
</dbReference>
<evidence type="ECO:0000256" key="1">
    <source>
        <dbReference type="ARBA" id="ARBA00005051"/>
    </source>
</evidence>
<keyword evidence="4" id="KW-0547">Nucleotide-binding</keyword>
<dbReference type="EMBL" id="MDBS01000067">
    <property type="protein sequence ID" value="PMP24385.1"/>
    <property type="molecule type" value="Genomic_DNA"/>
</dbReference>
<evidence type="ECO:0000256" key="4">
    <source>
        <dbReference type="ARBA" id="ARBA00022741"/>
    </source>
</evidence>
<dbReference type="PANTHER" id="PTHR43071">
    <property type="entry name" value="2-AMINO-4-HYDROXY-6-HYDROXYMETHYLDIHYDROPTERIDINE PYROPHOSPHOKINASE"/>
    <property type="match status" value="1"/>
</dbReference>
<evidence type="ECO:0000256" key="7">
    <source>
        <dbReference type="ARBA" id="ARBA00022909"/>
    </source>
</evidence>
<name>A0A7Z1MFD0_9VIBR</name>
<dbReference type="GO" id="GO:0046656">
    <property type="term" value="P:folic acid biosynthetic process"/>
    <property type="evidence" value="ECO:0007669"/>
    <property type="project" value="UniProtKB-KW"/>
</dbReference>
<dbReference type="GO" id="GO:0016301">
    <property type="term" value="F:kinase activity"/>
    <property type="evidence" value="ECO:0007669"/>
    <property type="project" value="UniProtKB-KW"/>
</dbReference>
<reference evidence="9" key="2">
    <citation type="journal article" date="2018" name="Nature">
        <title>A major lineage of non-tailed dsDNA viruses as unrecognized killers of marine bacteria.</title>
        <authorList>
            <person name="Kauffman K.M."/>
            <person name="Hussain F.A."/>
            <person name="Yang J."/>
            <person name="Arevalo P."/>
            <person name="Brown J.M."/>
            <person name="Chang W.K."/>
            <person name="VanInsberghe D."/>
            <person name="Elsherbini J."/>
            <person name="Sharma R.S."/>
            <person name="Cutler M.B."/>
            <person name="Kelly L."/>
            <person name="Polz M.F."/>
        </authorList>
    </citation>
    <scope>NUCLEOTIDE SEQUENCE</scope>
    <source>
        <strain evidence="9">10N.222.46.E12</strain>
    </source>
</reference>
<gene>
    <name evidence="9" type="ORF">BCS90_06005</name>
</gene>
<dbReference type="Pfam" id="PF01288">
    <property type="entry name" value="HPPK"/>
    <property type="match status" value="1"/>
</dbReference>
<dbReference type="AlphaFoldDB" id="A0A7Z1MFD0"/>